<feature type="non-terminal residue" evidence="2">
    <location>
        <position position="1"/>
    </location>
</feature>
<dbReference type="Proteomes" id="UP001488838">
    <property type="component" value="Unassembled WGS sequence"/>
</dbReference>
<evidence type="ECO:0000313" key="2">
    <source>
        <dbReference type="EMBL" id="KAK7828487.1"/>
    </source>
</evidence>
<evidence type="ECO:0000256" key="1">
    <source>
        <dbReference type="SAM" id="MobiDB-lite"/>
    </source>
</evidence>
<accession>A0AAW0JP10</accession>
<keyword evidence="3" id="KW-1185">Reference proteome</keyword>
<feature type="compositionally biased region" description="Polar residues" evidence="1">
    <location>
        <begin position="282"/>
        <end position="296"/>
    </location>
</feature>
<dbReference type="EMBL" id="JBBHLL010000026">
    <property type="protein sequence ID" value="KAK7828487.1"/>
    <property type="molecule type" value="Genomic_DNA"/>
</dbReference>
<proteinExistence type="predicted"/>
<organism evidence="2 3">
    <name type="scientific">Myodes glareolus</name>
    <name type="common">Bank vole</name>
    <name type="synonym">Clethrionomys glareolus</name>
    <dbReference type="NCBI Taxonomy" id="447135"/>
    <lineage>
        <taxon>Eukaryota</taxon>
        <taxon>Metazoa</taxon>
        <taxon>Chordata</taxon>
        <taxon>Craniata</taxon>
        <taxon>Vertebrata</taxon>
        <taxon>Euteleostomi</taxon>
        <taxon>Mammalia</taxon>
        <taxon>Eutheria</taxon>
        <taxon>Euarchontoglires</taxon>
        <taxon>Glires</taxon>
        <taxon>Rodentia</taxon>
        <taxon>Myomorpha</taxon>
        <taxon>Muroidea</taxon>
        <taxon>Cricetidae</taxon>
        <taxon>Arvicolinae</taxon>
        <taxon>Myodes</taxon>
    </lineage>
</organism>
<reference evidence="2 3" key="1">
    <citation type="journal article" date="2023" name="bioRxiv">
        <title>Conserved and derived expression patterns and positive selection on dental genes reveal complex evolutionary context of ever-growing rodent molars.</title>
        <authorList>
            <person name="Calamari Z.T."/>
            <person name="Song A."/>
            <person name="Cohen E."/>
            <person name="Akter M."/>
            <person name="Roy R.D."/>
            <person name="Hallikas O."/>
            <person name="Christensen M.M."/>
            <person name="Li P."/>
            <person name="Marangoni P."/>
            <person name="Jernvall J."/>
            <person name="Klein O.D."/>
        </authorList>
    </citation>
    <scope>NUCLEOTIDE SEQUENCE [LARGE SCALE GENOMIC DNA]</scope>
    <source>
        <strain evidence="2">V071</strain>
    </source>
</reference>
<evidence type="ECO:0000313" key="3">
    <source>
        <dbReference type="Proteomes" id="UP001488838"/>
    </source>
</evidence>
<gene>
    <name evidence="2" type="ORF">U0070_008996</name>
</gene>
<feature type="compositionally biased region" description="Basic residues" evidence="1">
    <location>
        <begin position="363"/>
        <end position="376"/>
    </location>
</feature>
<protein>
    <submittedName>
        <fullName evidence="2">Uncharacterized protein</fullName>
    </submittedName>
</protein>
<feature type="region of interest" description="Disordered" evidence="1">
    <location>
        <begin position="331"/>
        <end position="414"/>
    </location>
</feature>
<dbReference type="AlphaFoldDB" id="A0AAW0JP10"/>
<feature type="compositionally biased region" description="Basic and acidic residues" evidence="1">
    <location>
        <begin position="391"/>
        <end position="402"/>
    </location>
</feature>
<comment type="caution">
    <text evidence="2">The sequence shown here is derived from an EMBL/GenBank/DDBJ whole genome shotgun (WGS) entry which is preliminary data.</text>
</comment>
<name>A0AAW0JP10_MYOGA</name>
<feature type="compositionally biased region" description="Polar residues" evidence="1">
    <location>
        <begin position="377"/>
        <end position="388"/>
    </location>
</feature>
<feature type="region of interest" description="Disordered" evidence="1">
    <location>
        <begin position="276"/>
        <end position="296"/>
    </location>
</feature>
<sequence>THLCSKQTLWCCEADPESERESRVGRAAVRGAASLAVLHSPLTRHVVEGRLLRVIDVSDLQPMQDNQEVFCHAMTHQRPTVESSGTAGHVWNKAADRPFDPENLSRLPWSLGNSEQLVTSLTLHHSHIFSGETQRNAAEASGTQFLEGEGLEAGDATTQPHCPQKHCFLAHEASKHTAHSPEGHRIKAGPSLSTSNAGLSDFPFPFNTVELEQKELLWIEQTSDEGRKICTLHMAILRGCLQPLKVNANFTAYAKRHALDSPPKALLEEKLRHSVGKENRLQDSSQHTSLQHSNSVELPEGLQPLLKRSVKVCSFGKRLCMTRRKDTLLGEKKKEKEEEKEGGGEEERRRRRRRTTTADNKKTATKRPKPKSRRSFNYKQLSQNQLLSVTEFKRIRVKEEAGTVHGPHSRGSPT</sequence>
<feature type="compositionally biased region" description="Basic and acidic residues" evidence="1">
    <location>
        <begin position="331"/>
        <end position="348"/>
    </location>
</feature>